<feature type="region of interest" description="Disordered" evidence="3">
    <location>
        <begin position="433"/>
        <end position="516"/>
    </location>
</feature>
<feature type="region of interest" description="Disordered" evidence="3">
    <location>
        <begin position="342"/>
        <end position="379"/>
    </location>
</feature>
<dbReference type="EMBL" id="KI545862">
    <property type="protein sequence ID" value="EST07666.1"/>
    <property type="molecule type" value="Genomic_DNA"/>
</dbReference>
<evidence type="ECO:0000256" key="3">
    <source>
        <dbReference type="SAM" id="MobiDB-lite"/>
    </source>
</evidence>
<evidence type="ECO:0000256" key="2">
    <source>
        <dbReference type="ARBA" id="ARBA00022737"/>
    </source>
</evidence>
<name>V5EB97_KALBG</name>
<dbReference type="InterPro" id="IPR052574">
    <property type="entry name" value="CDIRP"/>
</dbReference>
<accession>V5EB97</accession>
<gene>
    <name evidence="4" type="ORF">PSEUBRA_SCAF2g02797</name>
</gene>
<feature type="compositionally biased region" description="Acidic residues" evidence="3">
    <location>
        <begin position="258"/>
        <end position="270"/>
    </location>
</feature>
<feature type="compositionally biased region" description="Polar residues" evidence="3">
    <location>
        <begin position="491"/>
        <end position="516"/>
    </location>
</feature>
<feature type="compositionally biased region" description="Basic and acidic residues" evidence="3">
    <location>
        <begin position="433"/>
        <end position="444"/>
    </location>
</feature>
<organism evidence="4 5">
    <name type="scientific">Kalmanozyma brasiliensis (strain GHG001)</name>
    <name type="common">Yeast</name>
    <name type="synonym">Pseudozyma brasiliensis</name>
    <dbReference type="NCBI Taxonomy" id="1365824"/>
    <lineage>
        <taxon>Eukaryota</taxon>
        <taxon>Fungi</taxon>
        <taxon>Dikarya</taxon>
        <taxon>Basidiomycota</taxon>
        <taxon>Ustilaginomycotina</taxon>
        <taxon>Ustilaginomycetes</taxon>
        <taxon>Ustilaginales</taxon>
        <taxon>Ustilaginaceae</taxon>
        <taxon>Kalmanozyma</taxon>
    </lineage>
</organism>
<feature type="region of interest" description="Disordered" evidence="3">
    <location>
        <begin position="22"/>
        <end position="43"/>
    </location>
</feature>
<dbReference type="GO" id="GO:0031028">
    <property type="term" value="P:septation initiation signaling"/>
    <property type="evidence" value="ECO:0007669"/>
    <property type="project" value="TreeGrafter"/>
</dbReference>
<protein>
    <submittedName>
        <fullName evidence="4">Uncharacterized protein</fullName>
    </submittedName>
</protein>
<dbReference type="GO" id="GO:0035591">
    <property type="term" value="F:signaling adaptor activity"/>
    <property type="evidence" value="ECO:0007669"/>
    <property type="project" value="TreeGrafter"/>
</dbReference>
<evidence type="ECO:0000313" key="5">
    <source>
        <dbReference type="Proteomes" id="UP000019377"/>
    </source>
</evidence>
<dbReference type="eggNOG" id="KOG0531">
    <property type="taxonomic scope" value="Eukaryota"/>
</dbReference>
<dbReference type="PANTHER" id="PTHR47566">
    <property type="match status" value="1"/>
</dbReference>
<dbReference type="HOGENOM" id="CLU_527981_0_0_1"/>
<reference evidence="5" key="1">
    <citation type="journal article" date="2013" name="Genome Announc.">
        <title>Draft genome sequence of Pseudozyma brasiliensis sp. nov. strain GHG001, a high producer of endo-1,4-xylanase isolated from an insect pest of sugarcane.</title>
        <authorList>
            <person name="Oliveira J.V.D.C."/>
            <person name="dos Santos R.A.C."/>
            <person name="Borges T.A."/>
            <person name="Riano-Pachon D.M."/>
            <person name="Goldman G.H."/>
        </authorList>
    </citation>
    <scope>NUCLEOTIDE SEQUENCE [LARGE SCALE GENOMIC DNA]</scope>
    <source>
        <strain evidence="5">GHG001</strain>
    </source>
</reference>
<sequence>MRLFKFDYDDAATRARLEDIVSERTPTAAPQPPRAADVERERKRLRLDVKPRKVMTGDLMSMPMLGASDVAAEAPASTHQPVVDYVKESASFMSALQDAVRVQSGRSTSPELPLESSFITESSSYDIPMSSTLKSRASLSRRIAALAKEGESPRKLLRRISAAAIAEDEVQQESDGPGAQDGKLAEEAIAYRDEQIRQLEERIARRRQLYTPAKASNVVEQATFADVQQTVQRPQLITLHEPTLDAIAAQRQSNGADSSEDESEFDDSVVDDPQRAQAQQDGNTRRFQDGIVLYDSERIPDPPLPDPARVLRNIASAVELRNNVPERASMARASSLLALPTQPQVASAEVPEPPAKRGDRTASSNTLVDRSGARTVSGDIGSQMTISDLGGKGATITRTGSLFNISQIPDQEIESLGRGKLTFNKDLHRWEKVPRSRSSQEDLRSAASSRNDFVDGRPMVKTPIPPTIPEASAELSRSQDVFSESLEEQQARTQHGARTNSFQQRLDGLSSNNTKT</sequence>
<dbReference type="STRING" id="1365824.V5EB97"/>
<dbReference type="AlphaFoldDB" id="V5EB97"/>
<keyword evidence="2" id="KW-0677">Repeat</keyword>
<dbReference type="GO" id="GO:1902412">
    <property type="term" value="P:regulation of mitotic cytokinesis"/>
    <property type="evidence" value="ECO:0007669"/>
    <property type="project" value="TreeGrafter"/>
</dbReference>
<evidence type="ECO:0000313" key="4">
    <source>
        <dbReference type="EMBL" id="EST07666.1"/>
    </source>
</evidence>
<dbReference type="PANTHER" id="PTHR47566:SF1">
    <property type="entry name" value="PROTEIN NUD1"/>
    <property type="match status" value="1"/>
</dbReference>
<proteinExistence type="predicted"/>
<dbReference type="GO" id="GO:0061499">
    <property type="term" value="C:outer plaque of mitotic spindle pole body"/>
    <property type="evidence" value="ECO:0007669"/>
    <property type="project" value="TreeGrafter"/>
</dbReference>
<dbReference type="Proteomes" id="UP000019377">
    <property type="component" value="Unassembled WGS sequence"/>
</dbReference>
<evidence type="ECO:0000256" key="1">
    <source>
        <dbReference type="ARBA" id="ARBA00022614"/>
    </source>
</evidence>
<keyword evidence="5" id="KW-1185">Reference proteome</keyword>
<feature type="region of interest" description="Disordered" evidence="3">
    <location>
        <begin position="251"/>
        <end position="287"/>
    </location>
</feature>
<keyword evidence="1" id="KW-0433">Leucine-rich repeat</keyword>